<dbReference type="OrthoDB" id="5386595at2759"/>
<feature type="region of interest" description="Disordered" evidence="1">
    <location>
        <begin position="1"/>
        <end position="21"/>
    </location>
</feature>
<reference evidence="2 3" key="1">
    <citation type="journal article" date="2008" name="Nat. Biotechnol.">
        <title>Genome sequencing and analysis of the biomass-degrading fungus Trichoderma reesei (syn. Hypocrea jecorina).</title>
        <authorList>
            <person name="Martinez D."/>
            <person name="Berka R.M."/>
            <person name="Henrissat B."/>
            <person name="Saloheimo M."/>
            <person name="Arvas M."/>
            <person name="Baker S.E."/>
            <person name="Chapman J."/>
            <person name="Chertkov O."/>
            <person name="Coutinho P.M."/>
            <person name="Cullen D."/>
            <person name="Danchin E.G."/>
            <person name="Grigoriev I.V."/>
            <person name="Harris P."/>
            <person name="Jackson M."/>
            <person name="Kubicek C.P."/>
            <person name="Han C.S."/>
            <person name="Ho I."/>
            <person name="Larrondo L.F."/>
            <person name="de Leon A.L."/>
            <person name="Magnuson J.K."/>
            <person name="Merino S."/>
            <person name="Misra M."/>
            <person name="Nelson B."/>
            <person name="Putnam N."/>
            <person name="Robbertse B."/>
            <person name="Salamov A.A."/>
            <person name="Schmoll M."/>
            <person name="Terry A."/>
            <person name="Thayer N."/>
            <person name="Westerholm-Parvinen A."/>
            <person name="Schoch C.L."/>
            <person name="Yao J."/>
            <person name="Barabote R."/>
            <person name="Nelson M.A."/>
            <person name="Detter C."/>
            <person name="Bruce D."/>
            <person name="Kuske C.R."/>
            <person name="Xie G."/>
            <person name="Richardson P."/>
            <person name="Rokhsar D.S."/>
            <person name="Lucas S.M."/>
            <person name="Rubin E.M."/>
            <person name="Dunn-Coleman N."/>
            <person name="Ward M."/>
            <person name="Brettin T.S."/>
        </authorList>
    </citation>
    <scope>NUCLEOTIDE SEQUENCE [LARGE SCALE GENOMIC DNA]</scope>
    <source>
        <strain evidence="2 3">QM6a</strain>
    </source>
</reference>
<dbReference type="KEGG" id="tre:TRIREDRAFT_106499"/>
<dbReference type="EMBL" id="GL985062">
    <property type="protein sequence ID" value="EGR49597.1"/>
    <property type="molecule type" value="Genomic_DNA"/>
</dbReference>
<organism evidence="3">
    <name type="scientific">Hypocrea jecorina (strain QM6a)</name>
    <name type="common">Trichoderma reesei</name>
    <dbReference type="NCBI Taxonomy" id="431241"/>
    <lineage>
        <taxon>Eukaryota</taxon>
        <taxon>Fungi</taxon>
        <taxon>Dikarya</taxon>
        <taxon>Ascomycota</taxon>
        <taxon>Pezizomycotina</taxon>
        <taxon>Sordariomycetes</taxon>
        <taxon>Hypocreomycetidae</taxon>
        <taxon>Hypocreales</taxon>
        <taxon>Hypocreaceae</taxon>
        <taxon>Trichoderma</taxon>
    </lineage>
</organism>
<gene>
    <name evidence="2" type="ORF">TRIREDRAFT_106499</name>
</gene>
<proteinExistence type="predicted"/>
<dbReference type="RefSeq" id="XP_006964724.1">
    <property type="nucleotide sequence ID" value="XM_006964662.1"/>
</dbReference>
<evidence type="ECO:0000313" key="3">
    <source>
        <dbReference type="Proteomes" id="UP000008984"/>
    </source>
</evidence>
<name>G0RHJ8_HYPJQ</name>
<dbReference type="GeneID" id="18481281"/>
<keyword evidence="3" id="KW-1185">Reference proteome</keyword>
<evidence type="ECO:0000313" key="2">
    <source>
        <dbReference type="EMBL" id="EGR49597.1"/>
    </source>
</evidence>
<dbReference type="AlphaFoldDB" id="G0RHJ8"/>
<dbReference type="Proteomes" id="UP000008984">
    <property type="component" value="Unassembled WGS sequence"/>
</dbReference>
<accession>G0RHJ8</accession>
<dbReference type="HOGENOM" id="CLU_036932_0_0_1"/>
<sequence>MEDTDARDSSEGQPAAYPPTARTAPRDVLLERISRVRTIMRGLECHLGELYAESNYESEEHKDEGLQYKYLQAMLGIDLARTRQEEILLERQLILRELAAGLTSQKNMESVLASQIWRFALAGGDLWRNLQQRLQTEDPSLDRQSGETIGIRKKMVALYTENEGQESRKRPFFWELEVLEYYSADPRCYGRGKDQGWCHITGTWYPKPPKPTEIVPFGMDANKLAELVFRSGITSVQSPANTLLLRPGFHRWLKEYRFVIVPASRCFDGTITRWRLDVICPDENDPRSMTQDSMGWEYGKDIDGRELSFLGENRPDAKFLYFHFLIALIRIKDLRRENWSRVWARYYQEQPFPAPSNYMRKSVIRALATYFSVADMSILESLVYRYGFETYHVQDELAKKEIARRVHLLVLEDSGNSADTDIDEGV</sequence>
<dbReference type="VEuPathDB" id="FungiDB:TRIREDRAFT_106499"/>
<protein>
    <submittedName>
        <fullName evidence="2">Predicted protein</fullName>
    </submittedName>
</protein>
<dbReference type="eggNOG" id="ENOG502SR67">
    <property type="taxonomic scope" value="Eukaryota"/>
</dbReference>
<feature type="compositionally biased region" description="Basic and acidic residues" evidence="1">
    <location>
        <begin position="1"/>
        <end position="10"/>
    </location>
</feature>
<evidence type="ECO:0000256" key="1">
    <source>
        <dbReference type="SAM" id="MobiDB-lite"/>
    </source>
</evidence>